<dbReference type="InterPro" id="IPR050792">
    <property type="entry name" value="ADP-ribosylglycohydrolase"/>
</dbReference>
<evidence type="ECO:0000313" key="2">
    <source>
        <dbReference type="Proteomes" id="UP000321595"/>
    </source>
</evidence>
<evidence type="ECO:0000313" key="1">
    <source>
        <dbReference type="EMBL" id="QED30280.1"/>
    </source>
</evidence>
<dbReference type="GO" id="GO:0016787">
    <property type="term" value="F:hydrolase activity"/>
    <property type="evidence" value="ECO:0007669"/>
    <property type="project" value="UniProtKB-KW"/>
</dbReference>
<sequence length="308" mass="33815">MTPFRAAFEGALMGDALAMPVHWYYDTEALKRDYGTVDDYVAPKNPHSGSILWRSSYQPVNERADILRGQAKYWGQKGVHYHQFLKAGENTLNFQLARELYKQVKANGGYDVKLWAETYISCMLEPGWHNDTYAEEYHRAYFNNYASGMDPLKCGIDDKHIGGLSCVPALVAALEGASRDEVRDSVRAHVSLTHKNNGVLEAADLLVTLLFAIAEGQTLREAVKVHANSWLSSTKAASWTSRPDTEIVGGRFSSACYIEDAMPGALYLAWKYEGNLHAGLVANTMVGGDNCHRAAVVGSLLAASACAS</sequence>
<dbReference type="PANTHER" id="PTHR16222">
    <property type="entry name" value="ADP-RIBOSYLGLYCOHYDROLASE"/>
    <property type="match status" value="1"/>
</dbReference>
<keyword evidence="2" id="KW-1185">Reference proteome</keyword>
<reference evidence="1 2" key="1">
    <citation type="submission" date="2019-08" db="EMBL/GenBank/DDBJ databases">
        <authorList>
            <person name="Liang Q."/>
        </authorList>
    </citation>
    <scope>NUCLEOTIDE SEQUENCE [LARGE SCALE GENOMIC DNA]</scope>
    <source>
        <strain evidence="1 2">V1718</strain>
    </source>
</reference>
<dbReference type="EMBL" id="CP042467">
    <property type="protein sequence ID" value="QED30280.1"/>
    <property type="molecule type" value="Genomic_DNA"/>
</dbReference>
<dbReference type="Proteomes" id="UP000321595">
    <property type="component" value="Chromosome"/>
</dbReference>
<keyword evidence="1" id="KW-0378">Hydrolase</keyword>
<dbReference type="OrthoDB" id="5297797at2"/>
<dbReference type="Gene3D" id="1.10.4080.10">
    <property type="entry name" value="ADP-ribosylation/Crystallin J1"/>
    <property type="match status" value="1"/>
</dbReference>
<organism evidence="1 2">
    <name type="scientific">Microvenator marinus</name>
    <dbReference type="NCBI Taxonomy" id="2600177"/>
    <lineage>
        <taxon>Bacteria</taxon>
        <taxon>Deltaproteobacteria</taxon>
        <taxon>Bradymonadales</taxon>
        <taxon>Microvenatoraceae</taxon>
        <taxon>Microvenator</taxon>
    </lineage>
</organism>
<dbReference type="PANTHER" id="PTHR16222:SF34">
    <property type="entry name" value="ADP-RIBOSYLGLYCOHYDROLASE"/>
    <property type="match status" value="1"/>
</dbReference>
<dbReference type="Pfam" id="PF03747">
    <property type="entry name" value="ADP_ribosyl_GH"/>
    <property type="match status" value="1"/>
</dbReference>
<dbReference type="InterPro" id="IPR005502">
    <property type="entry name" value="Ribosyl_crysJ1"/>
</dbReference>
<proteinExistence type="predicted"/>
<dbReference type="AlphaFoldDB" id="A0A5B8XXE4"/>
<name>A0A5B8XXE4_9DELT</name>
<protein>
    <submittedName>
        <fullName evidence="1">ADP-ribosylglycohydrolase family protein</fullName>
    </submittedName>
</protein>
<dbReference type="KEGG" id="bbae:FRD01_03965"/>
<dbReference type="InterPro" id="IPR036705">
    <property type="entry name" value="Ribosyl_crysJ1_sf"/>
</dbReference>
<dbReference type="SUPFAM" id="SSF101478">
    <property type="entry name" value="ADP-ribosylglycohydrolase"/>
    <property type="match status" value="1"/>
</dbReference>
<accession>A0A5B8XXE4</accession>
<gene>
    <name evidence="1" type="ORF">FRD01_03965</name>
</gene>